<sequence>MSCNSTLQVLFQPGILRGSSPIFSIDTLNTFDPLLTELVPSFISANRAARSPLGSRAVTFFGAKTKNFSLYARLELFLNVTWQLESITTIFKPSLWKSTPESYPGTEDDGSVRFLHKIEAASLNEFGVNAKGTPKYSTFCLLSNTLPPNSGVPPNHRLETTFFVYLPVTSPGANNRLIASFMAGFNLTTFFRFCLRTFPRRTLPA</sequence>
<reference evidence="1 2" key="2">
    <citation type="journal article" date="2015" name="Infect. Genet. Evol.">
        <title>Characterisation of a diverse range of circular replication-associated protein encoding DNA viruses recovered from a sewage treatment oxidation pond.</title>
        <authorList>
            <person name="Kraberger S."/>
            <person name="Arguello-Astorga G.R."/>
            <person name="Greenfield L.G."/>
            <person name="Galilee C."/>
            <person name="Law D."/>
            <person name="Martin D.P."/>
            <person name="Varsani A."/>
        </authorList>
    </citation>
    <scope>NUCLEOTIDE SEQUENCE [LARGE SCALE GENOMIC DNA]</scope>
    <source>
        <strain evidence="1">SaCV-8_NZ-BS4075-2012</strain>
    </source>
</reference>
<dbReference type="Proteomes" id="UP000267194">
    <property type="component" value="Segment"/>
</dbReference>
<evidence type="ECO:0000313" key="1">
    <source>
        <dbReference type="EMBL" id="AIF34822.1"/>
    </source>
</evidence>
<name>A0A075J472_9VIRU</name>
<keyword evidence="2" id="KW-1185">Reference proteome</keyword>
<reference evidence="1 2" key="1">
    <citation type="journal article" date="2014" name="Infect. Genet. Evol.">
        <title>Diverse small circular single-stranded DNA viruses identified in a freshwater pond on the McMurdo Ice Shelf (Antarctica).</title>
        <authorList>
            <person name="Zawar-Reza P."/>
            <person name="Arguello-Astorga G.R."/>
            <person name="Kraberger S."/>
            <person name="Julian L."/>
            <person name="Stainton D."/>
            <person name="Broady P.A."/>
            <person name="Varsani A."/>
        </authorList>
    </citation>
    <scope>NUCLEOTIDE SEQUENCE [LARGE SCALE GENOMIC DNA]</scope>
    <source>
        <strain evidence="1">SaCV-8_NZ-BS4075-2012</strain>
    </source>
</reference>
<dbReference type="EMBL" id="KJ547632">
    <property type="protein sequence ID" value="AIF34822.1"/>
    <property type="molecule type" value="Genomic_DNA"/>
</dbReference>
<accession>A0A075J472</accession>
<protein>
    <submittedName>
        <fullName evidence="1">Uncharacterized protein</fullName>
    </submittedName>
</protein>
<organism evidence="1 2">
    <name type="scientific">Sewage-associated circular DNA virus-8</name>
    <dbReference type="NCBI Taxonomy" id="1519397"/>
    <lineage>
        <taxon>Viruses</taxon>
        <taxon>Monodnaviria</taxon>
        <taxon>Shotokuvirae</taxon>
        <taxon>Cressdnaviricota</taxon>
        <taxon>Arfiviricetes</taxon>
        <taxon>Saturnivirales</taxon>
        <taxon>Kanorauviridae</taxon>
        <taxon>Doseivirus</taxon>
        <taxon>Doseivirus sewoxi</taxon>
    </lineage>
</organism>
<proteinExistence type="predicted"/>
<evidence type="ECO:0000313" key="2">
    <source>
        <dbReference type="Proteomes" id="UP000267194"/>
    </source>
</evidence>